<sequence length="62" mass="6877">MDQKTWQLWLLRVLTDIASSTLFDESAPWSITTSIAALQALRMSAAARSCLGGWMNIQTSMT</sequence>
<dbReference type="Proteomes" id="UP000020406">
    <property type="component" value="Unassembled WGS sequence"/>
</dbReference>
<dbReference type="EMBL" id="JDSQ01000037">
    <property type="protein sequence ID" value="EWS77032.1"/>
    <property type="molecule type" value="Genomic_DNA"/>
</dbReference>
<protein>
    <submittedName>
        <fullName evidence="1">Uncharacterized protein</fullName>
    </submittedName>
</protein>
<dbReference type="STRING" id="1444770.AF72_12960"/>
<gene>
    <name evidence="1" type="ORF">AF72_12960</name>
</gene>
<reference evidence="1 2" key="1">
    <citation type="journal article" date="2014" name="Genome Announc.">
        <title>Draft Genome Sequence of Xylella fastidiosa Pear Leaf Scorch Strain in Taiwan.</title>
        <authorList>
            <person name="Su C.C."/>
            <person name="Deng W.L."/>
            <person name="Jan F.J."/>
            <person name="Chang C.J."/>
            <person name="Huang H."/>
            <person name="Chen J."/>
        </authorList>
    </citation>
    <scope>NUCLEOTIDE SEQUENCE [LARGE SCALE GENOMIC DNA]</scope>
    <source>
        <strain evidence="1 2">PLS229</strain>
    </source>
</reference>
<evidence type="ECO:0000313" key="1">
    <source>
        <dbReference type="EMBL" id="EWS77032.1"/>
    </source>
</evidence>
<proteinExistence type="predicted"/>
<evidence type="ECO:0000313" key="2">
    <source>
        <dbReference type="Proteomes" id="UP000020406"/>
    </source>
</evidence>
<comment type="caution">
    <text evidence="1">The sequence shown here is derived from an EMBL/GenBank/DDBJ whole genome shotgun (WGS) entry which is preliminary data.</text>
</comment>
<accession>Z9JH38</accession>
<dbReference type="KEGG" id="xtw:AB672_10885"/>
<name>Z9JH38_9GAMM</name>
<dbReference type="PATRIC" id="fig|1444770.3.peg.3069"/>
<organism evidence="1 2">
    <name type="scientific">Xylella taiwanensis</name>
    <dbReference type="NCBI Taxonomy" id="1444770"/>
    <lineage>
        <taxon>Bacteria</taxon>
        <taxon>Pseudomonadati</taxon>
        <taxon>Pseudomonadota</taxon>
        <taxon>Gammaproteobacteria</taxon>
        <taxon>Lysobacterales</taxon>
        <taxon>Lysobacteraceae</taxon>
        <taxon>Xylella</taxon>
    </lineage>
</organism>
<dbReference type="AlphaFoldDB" id="Z9JH38"/>